<protein>
    <submittedName>
        <fullName evidence="3">Uncharacterized protein</fullName>
    </submittedName>
</protein>
<reference evidence="3 4" key="1">
    <citation type="journal article" date="2020" name="ISME J.">
        <title>Uncovering the hidden diversity of litter-decomposition mechanisms in mushroom-forming fungi.</title>
        <authorList>
            <person name="Floudas D."/>
            <person name="Bentzer J."/>
            <person name="Ahren D."/>
            <person name="Johansson T."/>
            <person name="Persson P."/>
            <person name="Tunlid A."/>
        </authorList>
    </citation>
    <scope>NUCLEOTIDE SEQUENCE [LARGE SCALE GENOMIC DNA]</scope>
    <source>
        <strain evidence="3 4">CBS 406.79</strain>
    </source>
</reference>
<keyword evidence="2" id="KW-0812">Transmembrane</keyword>
<keyword evidence="4" id="KW-1185">Reference proteome</keyword>
<organism evidence="3 4">
    <name type="scientific">Collybiopsis confluens</name>
    <dbReference type="NCBI Taxonomy" id="2823264"/>
    <lineage>
        <taxon>Eukaryota</taxon>
        <taxon>Fungi</taxon>
        <taxon>Dikarya</taxon>
        <taxon>Basidiomycota</taxon>
        <taxon>Agaricomycotina</taxon>
        <taxon>Agaricomycetes</taxon>
        <taxon>Agaricomycetidae</taxon>
        <taxon>Agaricales</taxon>
        <taxon>Marasmiineae</taxon>
        <taxon>Omphalotaceae</taxon>
        <taxon>Collybiopsis</taxon>
    </lineage>
</organism>
<proteinExistence type="predicted"/>
<dbReference type="Proteomes" id="UP000518752">
    <property type="component" value="Unassembled WGS sequence"/>
</dbReference>
<dbReference type="AlphaFoldDB" id="A0A8H5CTI5"/>
<feature type="region of interest" description="Disordered" evidence="1">
    <location>
        <begin position="108"/>
        <end position="130"/>
    </location>
</feature>
<evidence type="ECO:0000256" key="1">
    <source>
        <dbReference type="SAM" id="MobiDB-lite"/>
    </source>
</evidence>
<keyword evidence="2" id="KW-0472">Membrane</keyword>
<evidence type="ECO:0000256" key="2">
    <source>
        <dbReference type="SAM" id="Phobius"/>
    </source>
</evidence>
<keyword evidence="2" id="KW-1133">Transmembrane helix</keyword>
<name>A0A8H5CTI5_9AGAR</name>
<feature type="region of interest" description="Disordered" evidence="1">
    <location>
        <begin position="61"/>
        <end position="91"/>
    </location>
</feature>
<feature type="compositionally biased region" description="Polar residues" evidence="1">
    <location>
        <begin position="67"/>
        <end position="91"/>
    </location>
</feature>
<dbReference type="EMBL" id="JAACJN010000333">
    <property type="protein sequence ID" value="KAF5347645.1"/>
    <property type="molecule type" value="Genomic_DNA"/>
</dbReference>
<sequence length="282" mass="29791">MILPLNTIFRRETFPLARGWPVEPEADGETGDSTLVSHARRKCDFLGFNFFGHGCSGRHGGKDSAAAQLQSTVVSSPSHNTPTDSVITINSSGPVTSSLNSVLSPSSSVSSSSSSSSNPTSSSHLPSSSSSVPSFSSLISNSVSSPSISPSTSSFTATPFISSSSPTATPLPEPRSEPTNTTAVALGAIFGTILCMILILIVVIALRRRARRLRLAQVGSTDSQGAWKWYESQRRQSNSGIPSDPSSLTIPTTFLKWQKSYFSTISPSDSVSQMGERRGEQA</sequence>
<evidence type="ECO:0000313" key="4">
    <source>
        <dbReference type="Proteomes" id="UP000518752"/>
    </source>
</evidence>
<gene>
    <name evidence="3" type="ORF">D9757_013357</name>
</gene>
<evidence type="ECO:0000313" key="3">
    <source>
        <dbReference type="EMBL" id="KAF5347645.1"/>
    </source>
</evidence>
<accession>A0A8H5CTI5</accession>
<comment type="caution">
    <text evidence="3">The sequence shown here is derived from an EMBL/GenBank/DDBJ whole genome shotgun (WGS) entry which is preliminary data.</text>
</comment>
<feature type="transmembrane region" description="Helical" evidence="2">
    <location>
        <begin position="183"/>
        <end position="206"/>
    </location>
</feature>